<dbReference type="PRINTS" id="PR01262">
    <property type="entry name" value="INNEXIN"/>
</dbReference>
<dbReference type="PANTHER" id="PTHR11893">
    <property type="entry name" value="INNEXIN"/>
    <property type="match status" value="1"/>
</dbReference>
<feature type="compositionally biased region" description="Basic and acidic residues" evidence="10">
    <location>
        <begin position="375"/>
        <end position="384"/>
    </location>
</feature>
<organism evidence="13">
    <name type="scientific">Echinostoma caproni</name>
    <dbReference type="NCBI Taxonomy" id="27848"/>
    <lineage>
        <taxon>Eukaryota</taxon>
        <taxon>Metazoa</taxon>
        <taxon>Spiralia</taxon>
        <taxon>Lophotrochozoa</taxon>
        <taxon>Platyhelminthes</taxon>
        <taxon>Trematoda</taxon>
        <taxon>Digenea</taxon>
        <taxon>Plagiorchiida</taxon>
        <taxon>Echinostomata</taxon>
        <taxon>Echinostomatoidea</taxon>
        <taxon>Echinostomatidae</taxon>
        <taxon>Echinostoma</taxon>
    </lineage>
</organism>
<dbReference type="PROSITE" id="PS51013">
    <property type="entry name" value="PANNEXIN"/>
    <property type="match status" value="1"/>
</dbReference>
<evidence type="ECO:0000256" key="5">
    <source>
        <dbReference type="ARBA" id="ARBA00022989"/>
    </source>
</evidence>
<evidence type="ECO:0000256" key="1">
    <source>
        <dbReference type="ARBA" id="ARBA00004651"/>
    </source>
</evidence>
<keyword evidence="3" id="KW-1003">Cell membrane</keyword>
<reference evidence="11 12" key="2">
    <citation type="submission" date="2018-11" db="EMBL/GenBank/DDBJ databases">
        <authorList>
            <consortium name="Pathogen Informatics"/>
        </authorList>
    </citation>
    <scope>NUCLEOTIDE SEQUENCE [LARGE SCALE GENOMIC DNA]</scope>
    <source>
        <strain evidence="11 12">Egypt</strain>
    </source>
</reference>
<evidence type="ECO:0000256" key="4">
    <source>
        <dbReference type="ARBA" id="ARBA00022692"/>
    </source>
</evidence>
<comment type="similarity">
    <text evidence="9">Belongs to the pannexin family.</text>
</comment>
<keyword evidence="12" id="KW-1185">Reference proteome</keyword>
<sequence length="481" mass="55082">MDTVDKLRLGNSCQSKLSHTLGTKLETESVWPSVSVDEDHSCGGRNCPGCGCTQQSRGGSIISNSGCSCCGRYQGNFLVRLHMFVKLLYLVNTIGQIYLLEYYTGVEYNFYGVRVLYDLARGRQWEESGHFPRVTFCDFEARKLAQSHYYTLQCVLPINMFLEKIYIFLWLWFFFVGLVTLTSIVIWFCRIGTRYRRFAWIRHQLITIRQLNKSPNSCMQFVENHLGPDGVFVLRLIAQNYGDLVAGDTVGELWAAYWQRRVGERRPADNTITPQPKTSEQLGTIPSGRVAARTRRVQDRRQVTEPAEFVATGDPLQRTPSQKERRRKQMMQTGYSATMMATEMIHPSDRFAVPLLTSTRRPPSIPSRGSSRYSQDSRDRDRSESPPPIPTRSPEGGDYSFSDRVSIHDDALHSDNQSTDGAITPPRMDEHEEANVPVDRDVHEFDEHDREVAEAFDQQADLQGDYREQYVDDIQQDDNIV</sequence>
<reference evidence="13" key="1">
    <citation type="submission" date="2016-06" db="UniProtKB">
        <authorList>
            <consortium name="WormBaseParasite"/>
        </authorList>
    </citation>
    <scope>IDENTIFICATION</scope>
</reference>
<feature type="region of interest" description="Disordered" evidence="10">
    <location>
        <begin position="292"/>
        <end position="331"/>
    </location>
</feature>
<dbReference type="GO" id="GO:0005921">
    <property type="term" value="C:gap junction"/>
    <property type="evidence" value="ECO:0007669"/>
    <property type="project" value="UniProtKB-UniRule"/>
</dbReference>
<keyword evidence="2 9" id="KW-0813">Transport</keyword>
<feature type="compositionally biased region" description="Low complexity" evidence="10">
    <location>
        <begin position="358"/>
        <end position="374"/>
    </location>
</feature>
<dbReference type="EMBL" id="UZAN01040054">
    <property type="protein sequence ID" value="VDP68273.1"/>
    <property type="molecule type" value="Genomic_DNA"/>
</dbReference>
<evidence type="ECO:0000313" key="13">
    <source>
        <dbReference type="WBParaSite" id="ECPE_0000305201-mRNA-1"/>
    </source>
</evidence>
<dbReference type="GO" id="GO:0034220">
    <property type="term" value="P:monoatomic ion transmembrane transport"/>
    <property type="evidence" value="ECO:0007669"/>
    <property type="project" value="UniProtKB-KW"/>
</dbReference>
<proteinExistence type="inferred from homology"/>
<dbReference type="WBParaSite" id="ECPE_0000305201-mRNA-1">
    <property type="protein sequence ID" value="ECPE_0000305201-mRNA-1"/>
    <property type="gene ID" value="ECPE_0000305201"/>
</dbReference>
<dbReference type="AlphaFoldDB" id="A0A183A7W4"/>
<evidence type="ECO:0000256" key="3">
    <source>
        <dbReference type="ARBA" id="ARBA00022475"/>
    </source>
</evidence>
<evidence type="ECO:0000256" key="7">
    <source>
        <dbReference type="ARBA" id="ARBA00023136"/>
    </source>
</evidence>
<keyword evidence="6 9" id="KW-0406">Ion transport</keyword>
<gene>
    <name evidence="9" type="primary">inx</name>
    <name evidence="11" type="ORF">ECPE_LOCUS3049</name>
</gene>
<dbReference type="PANTHER" id="PTHR11893:SF36">
    <property type="entry name" value="INNEXIN-5"/>
    <property type="match status" value="1"/>
</dbReference>
<accession>A0A183A7W4</accession>
<evidence type="ECO:0000256" key="10">
    <source>
        <dbReference type="SAM" id="MobiDB-lite"/>
    </source>
</evidence>
<name>A0A183A7W4_9TREM</name>
<keyword evidence="4 9" id="KW-0812">Transmembrane</keyword>
<feature type="transmembrane region" description="Helical" evidence="9">
    <location>
        <begin position="165"/>
        <end position="189"/>
    </location>
</feature>
<dbReference type="Pfam" id="PF00876">
    <property type="entry name" value="Innexin"/>
    <property type="match status" value="1"/>
</dbReference>
<evidence type="ECO:0000256" key="2">
    <source>
        <dbReference type="ARBA" id="ARBA00022448"/>
    </source>
</evidence>
<evidence type="ECO:0000256" key="9">
    <source>
        <dbReference type="RuleBase" id="RU010713"/>
    </source>
</evidence>
<keyword evidence="8 9" id="KW-0407">Ion channel</keyword>
<comment type="function">
    <text evidence="9">Structural component of the gap junctions.</text>
</comment>
<evidence type="ECO:0000256" key="8">
    <source>
        <dbReference type="ARBA" id="ARBA00023303"/>
    </source>
</evidence>
<feature type="region of interest" description="Disordered" evidence="10">
    <location>
        <begin position="357"/>
        <end position="439"/>
    </location>
</feature>
<dbReference type="OrthoDB" id="5867527at2759"/>
<evidence type="ECO:0000313" key="12">
    <source>
        <dbReference type="Proteomes" id="UP000272942"/>
    </source>
</evidence>
<keyword evidence="5 9" id="KW-1133">Transmembrane helix</keyword>
<comment type="subcellular location">
    <subcellularLocation>
        <location evidence="1 9">Cell membrane</location>
        <topology evidence="1 9">Multi-pass membrane protein</topology>
    </subcellularLocation>
</comment>
<dbReference type="InterPro" id="IPR000990">
    <property type="entry name" value="Innexin"/>
</dbReference>
<protein>
    <recommendedName>
        <fullName evidence="9">Innexin</fullName>
    </recommendedName>
</protein>
<dbReference type="GO" id="GO:0005886">
    <property type="term" value="C:plasma membrane"/>
    <property type="evidence" value="ECO:0007669"/>
    <property type="project" value="UniProtKB-SubCell"/>
</dbReference>
<feature type="transmembrane region" description="Helical" evidence="9">
    <location>
        <begin position="81"/>
        <end position="100"/>
    </location>
</feature>
<evidence type="ECO:0000313" key="11">
    <source>
        <dbReference type="EMBL" id="VDP68273.1"/>
    </source>
</evidence>
<comment type="caution">
    <text evidence="9">Lacks conserved residue(s) required for the propagation of feature annotation.</text>
</comment>
<keyword evidence="7 9" id="KW-0472">Membrane</keyword>
<dbReference type="Proteomes" id="UP000272942">
    <property type="component" value="Unassembled WGS sequence"/>
</dbReference>
<feature type="compositionally biased region" description="Basic and acidic residues" evidence="10">
    <location>
        <begin position="427"/>
        <end position="439"/>
    </location>
</feature>
<evidence type="ECO:0000256" key="6">
    <source>
        <dbReference type="ARBA" id="ARBA00023065"/>
    </source>
</evidence>